<dbReference type="EMBL" id="JAKJXO020000002">
    <property type="protein sequence ID" value="KAL1610649.1"/>
    <property type="molecule type" value="Genomic_DNA"/>
</dbReference>
<protein>
    <submittedName>
        <fullName evidence="2">Uncharacterized protein</fullName>
    </submittedName>
</protein>
<dbReference type="Proteomes" id="UP001521785">
    <property type="component" value="Unassembled WGS sequence"/>
</dbReference>
<comment type="caution">
    <text evidence="2">The sequence shown here is derived from an EMBL/GenBank/DDBJ whole genome shotgun (WGS) entry which is preliminary data.</text>
</comment>
<accession>A0ABR3S2W5</accession>
<name>A0ABR3S2W5_9PLEO</name>
<reference evidence="2 3" key="1">
    <citation type="submission" date="2024-02" db="EMBL/GenBank/DDBJ databases">
        <title>De novo assembly and annotation of 12 fungi associated with fruit tree decline syndrome in Ontario, Canada.</title>
        <authorList>
            <person name="Sulman M."/>
            <person name="Ellouze W."/>
            <person name="Ilyukhin E."/>
        </authorList>
    </citation>
    <scope>NUCLEOTIDE SEQUENCE [LARGE SCALE GENOMIC DNA]</scope>
    <source>
        <strain evidence="2 3">M42-189</strain>
    </source>
</reference>
<proteinExistence type="predicted"/>
<organism evidence="2 3">
    <name type="scientific">Paraconiothyrium brasiliense</name>
    <dbReference type="NCBI Taxonomy" id="300254"/>
    <lineage>
        <taxon>Eukaryota</taxon>
        <taxon>Fungi</taxon>
        <taxon>Dikarya</taxon>
        <taxon>Ascomycota</taxon>
        <taxon>Pezizomycotina</taxon>
        <taxon>Dothideomycetes</taxon>
        <taxon>Pleosporomycetidae</taxon>
        <taxon>Pleosporales</taxon>
        <taxon>Massarineae</taxon>
        <taxon>Didymosphaeriaceae</taxon>
        <taxon>Paraconiothyrium</taxon>
    </lineage>
</organism>
<sequence length="377" mass="42906">MDRKRMLRGKASMANSSTKGKPANKMANISFDFTSLSVELRVLVYQAYLDVEVAKVPRLLRAQPDRYEPLHFGISHPITSDAIVGPLLSICYAFKGSSVESFGEIMRLAGLNSPHQPSGVYRIVLTGKPLPALPGNNYHGISEVIRNGGVMDSIREVEVLSHMEPGSILNPQNWLDGVTLSKRKSKPRIPNNRPKDDAPLFEERLSEYHARNLGRFVGVFEDSSRMRRVMTNRDHILLRWYHTLVEEYGADFESKPEFSNPEGDHEFHLLSVEQVVEQYRLRELLNCRHLKVARFNYSIGCTCFNPGCLTVHLGLGPIRAQEGSVRDATRNDFQELMRKVAFWLQNEFATKNRQCVFVQSVMVPQKEPSNIYYKQAP</sequence>
<keyword evidence="3" id="KW-1185">Reference proteome</keyword>
<evidence type="ECO:0000313" key="2">
    <source>
        <dbReference type="EMBL" id="KAL1610649.1"/>
    </source>
</evidence>
<feature type="region of interest" description="Disordered" evidence="1">
    <location>
        <begin position="1"/>
        <end position="22"/>
    </location>
</feature>
<evidence type="ECO:0000313" key="3">
    <source>
        <dbReference type="Proteomes" id="UP001521785"/>
    </source>
</evidence>
<evidence type="ECO:0000256" key="1">
    <source>
        <dbReference type="SAM" id="MobiDB-lite"/>
    </source>
</evidence>
<gene>
    <name evidence="2" type="ORF">SLS60_002319</name>
</gene>